<dbReference type="Proteomes" id="UP000095464">
    <property type="component" value="Unassembled WGS sequence"/>
</dbReference>
<name>A0AAP7IC04_9STAP</name>
<accession>A0AAP7IC04</accession>
<proteinExistence type="predicted"/>
<gene>
    <name evidence="2" type="ORF">ASS94_13325</name>
</gene>
<reference evidence="3" key="1">
    <citation type="submission" date="2015-11" db="EMBL/GenBank/DDBJ databases">
        <title>Genomic diversity of Staphylococcus saprophyticus strains from urinary tract infections, animal surfaces, and fermented foods.</title>
        <authorList>
            <person name="Wolfe B.E."/>
        </authorList>
    </citation>
    <scope>NUCLEOTIDE SEQUENCE [LARGE SCALE GENOMIC DNA]</scope>
    <source>
        <strain evidence="3">738_7</strain>
    </source>
</reference>
<keyword evidence="1" id="KW-1133">Transmembrane helix</keyword>
<dbReference type="RefSeq" id="WP_069813811.1">
    <property type="nucleotide sequence ID" value="NZ_JARGCI010000009.1"/>
</dbReference>
<protein>
    <submittedName>
        <fullName evidence="2">Uncharacterized protein</fullName>
    </submittedName>
</protein>
<keyword evidence="1" id="KW-0472">Membrane</keyword>
<sequence>MNENVYKTDDLDEINKQIEEELIAYDPENDQKKPKKEFLSLKFLTMLMIFSLMALSIVKLFV</sequence>
<evidence type="ECO:0000313" key="3">
    <source>
        <dbReference type="Proteomes" id="UP000095464"/>
    </source>
</evidence>
<evidence type="ECO:0000256" key="1">
    <source>
        <dbReference type="SAM" id="Phobius"/>
    </source>
</evidence>
<evidence type="ECO:0000313" key="2">
    <source>
        <dbReference type="EMBL" id="OEK51205.1"/>
    </source>
</evidence>
<dbReference type="EMBL" id="LNPX01000059">
    <property type="protein sequence ID" value="OEK51205.1"/>
    <property type="molecule type" value="Genomic_DNA"/>
</dbReference>
<dbReference type="AlphaFoldDB" id="A0AAP7IC04"/>
<keyword evidence="1" id="KW-0812">Transmembrane</keyword>
<feature type="transmembrane region" description="Helical" evidence="1">
    <location>
        <begin position="41"/>
        <end position="61"/>
    </location>
</feature>
<organism evidence="2 3">
    <name type="scientific">Staphylococcus equorum</name>
    <dbReference type="NCBI Taxonomy" id="246432"/>
    <lineage>
        <taxon>Bacteria</taxon>
        <taxon>Bacillati</taxon>
        <taxon>Bacillota</taxon>
        <taxon>Bacilli</taxon>
        <taxon>Bacillales</taxon>
        <taxon>Staphylococcaceae</taxon>
        <taxon>Staphylococcus</taxon>
    </lineage>
</organism>
<comment type="caution">
    <text evidence="2">The sequence shown here is derived from an EMBL/GenBank/DDBJ whole genome shotgun (WGS) entry which is preliminary data.</text>
</comment>